<protein>
    <submittedName>
        <fullName evidence="3">AAA family ATPase</fullName>
    </submittedName>
</protein>
<accession>A0AA43TL46</accession>
<feature type="coiled-coil region" evidence="1">
    <location>
        <begin position="944"/>
        <end position="995"/>
    </location>
</feature>
<dbReference type="InterPro" id="IPR038729">
    <property type="entry name" value="Rad50/SbcC_AAA"/>
</dbReference>
<reference evidence="3" key="1">
    <citation type="submission" date="2023-01" db="EMBL/GenBank/DDBJ databases">
        <title>Biogeochemical cycle of methane in antarctic sediments.</title>
        <authorList>
            <person name="Roldan D.M."/>
            <person name="Menes R.J."/>
        </authorList>
    </citation>
    <scope>NUCLEOTIDE SEQUENCE [LARGE SCALE GENOMIC DNA]</scope>
    <source>
        <strain evidence="3">K-2018 MAG008</strain>
    </source>
</reference>
<sequence>MKILNIHFKNINSLEGESRIDFEQAPFSDTGVFAITGPNGSGKSSILDAITLGLYGETFRFDRPAKHVMTQHTAECYSEIEFVVDQVKYRSSWHAQRHDANPEGELMPPEMKLIRLSDDQVLATTSQQVCARIIEITGMNFRNFTRSILLAQGDFAAFLNALDSERMDILEKIISADIYSDYKKEVLKNAAEAQQRLDYLTQDLSIIPIMEPEKQEACEQDLADFIDQASELREQQNQLKQQQASLKNVLSLQSRIADQEKTLQQTQSLAESEQQQLDHLATAQDALLFKDDAQLIKEKNHEIHQGKATLADFRGELKQIQERIGADQSAPEGLPHKSVTEQGQTITQIRTQIGQLSAQQQSESDLWQSLGMQIDQKTSVLGTVSQWLKDHAADEFLLANFPETGRLKNLRAELVELKQKQKAFIQWSKNTNSSLKNNQSALAQENKKIAELTRQLPLAEKALDELAQGKNLAELEEFQQDQQERVKDFREFYSLSVANQKLSQSGFNFFGLFGGKDKPNHDIEELEAELVALKQEISREDNIRLTLETAVFREALLKKMAVDRQYLDDGEPCFLCGAVEHPYIKHPPKEANSQQALTDQKAKLKALTLASGKLAQRIKTTQKQVEKNQANQTQLLRIRSQWLTLSNRLNTASEDLSITKLRLIKRLLTAEIDKLTTITNVVASYRKKLASIERLKALIAKGEATVERLQLNTLQLDAEWRERPQEEIDYDAALATRQQDEQQLAEQVLAQLILLGEKMPTKGKEDALFDRLNARRQDYQGYVLRQKSLTDELGALKAKAAHCQVEITACHEKLEHYSHQLQSEEIVGLHLALIEKQKLIADKEQLIASQETELGVLKQALQDKIQDTQFTSLHALTEILELLQHQPELERHLAELEQEIDARTVELENSRLELDAENMPVATKLRLPGMAEVSQSVGNRYDSLEQLDVQLKNVREQLEIANLEAQRLERLLKEQNQLKQKADAIRAQLQDQQEITRLSNAEAAQIAEESGMAFRRRVQQRVANQLLSQTNAVLEKISGRYYLRQIPSEQGLALEIEDTYQGNARRLPKTLSGGESFVVSLSLALGLSELANNGKSVDSLFLDEGFGSLDAETLYTVISTLESLQTHGKTVGVISHVEGIQKRFKVQLQVVKKPNGMGILKQVS</sequence>
<feature type="domain" description="Rad50/SbcC-type AAA" evidence="2">
    <location>
        <begin position="6"/>
        <end position="205"/>
    </location>
</feature>
<name>A0AA43TL46_9GAMM</name>
<dbReference type="PANTHER" id="PTHR32114">
    <property type="entry name" value="ABC TRANSPORTER ABCH.3"/>
    <property type="match status" value="1"/>
</dbReference>
<dbReference type="Proteomes" id="UP001160519">
    <property type="component" value="Unassembled WGS sequence"/>
</dbReference>
<dbReference type="Gene3D" id="3.40.50.300">
    <property type="entry name" value="P-loop containing nucleotide triphosphate hydrolases"/>
    <property type="match status" value="2"/>
</dbReference>
<evidence type="ECO:0000256" key="1">
    <source>
        <dbReference type="SAM" id="Coils"/>
    </source>
</evidence>
<feature type="coiled-coil region" evidence="1">
    <location>
        <begin position="516"/>
        <end position="543"/>
    </location>
</feature>
<organism evidence="3 4">
    <name type="scientific">Candidatus Methylobacter titanis</name>
    <dbReference type="NCBI Taxonomy" id="3053457"/>
    <lineage>
        <taxon>Bacteria</taxon>
        <taxon>Pseudomonadati</taxon>
        <taxon>Pseudomonadota</taxon>
        <taxon>Gammaproteobacteria</taxon>
        <taxon>Methylococcales</taxon>
        <taxon>Methylococcaceae</taxon>
        <taxon>Methylobacter</taxon>
    </lineage>
</organism>
<feature type="coiled-coil region" evidence="1">
    <location>
        <begin position="435"/>
        <end position="469"/>
    </location>
</feature>
<keyword evidence="4" id="KW-1185">Reference proteome</keyword>
<proteinExistence type="predicted"/>
<keyword evidence="1" id="KW-0175">Coiled coil</keyword>
<dbReference type="AlphaFoldDB" id="A0AA43TL46"/>
<feature type="coiled-coil region" evidence="1">
    <location>
        <begin position="183"/>
        <end position="276"/>
    </location>
</feature>
<dbReference type="Pfam" id="PF13558">
    <property type="entry name" value="SbcC_Walker_B"/>
    <property type="match status" value="1"/>
</dbReference>
<dbReference type="GO" id="GO:0016887">
    <property type="term" value="F:ATP hydrolysis activity"/>
    <property type="evidence" value="ECO:0007669"/>
    <property type="project" value="InterPro"/>
</dbReference>
<evidence type="ECO:0000259" key="2">
    <source>
        <dbReference type="Pfam" id="PF13476"/>
    </source>
</evidence>
<dbReference type="Pfam" id="PF13476">
    <property type="entry name" value="AAA_23"/>
    <property type="match status" value="1"/>
</dbReference>
<gene>
    <name evidence="3" type="ORF">PSU93_06350</name>
</gene>
<dbReference type="GO" id="GO:0006302">
    <property type="term" value="P:double-strand break repair"/>
    <property type="evidence" value="ECO:0007669"/>
    <property type="project" value="InterPro"/>
</dbReference>
<dbReference type="PANTHER" id="PTHR32114:SF2">
    <property type="entry name" value="ABC TRANSPORTER ABCH.3"/>
    <property type="match status" value="1"/>
</dbReference>
<evidence type="ECO:0000313" key="3">
    <source>
        <dbReference type="EMBL" id="MDI1230752.1"/>
    </source>
</evidence>
<dbReference type="EMBL" id="JAQSDF010000014">
    <property type="protein sequence ID" value="MDI1230752.1"/>
    <property type="molecule type" value="Genomic_DNA"/>
</dbReference>
<evidence type="ECO:0000313" key="4">
    <source>
        <dbReference type="Proteomes" id="UP001160519"/>
    </source>
</evidence>
<dbReference type="InterPro" id="IPR027417">
    <property type="entry name" value="P-loop_NTPase"/>
</dbReference>
<comment type="caution">
    <text evidence="3">The sequence shown here is derived from an EMBL/GenBank/DDBJ whole genome shotgun (WGS) entry which is preliminary data.</text>
</comment>
<feature type="coiled-coil region" evidence="1">
    <location>
        <begin position="879"/>
        <end position="913"/>
    </location>
</feature>
<dbReference type="SUPFAM" id="SSF52540">
    <property type="entry name" value="P-loop containing nucleoside triphosphate hydrolases"/>
    <property type="match status" value="1"/>
</dbReference>